<sequence>MEIRLAHFLAPAPRTLFCRRIFLKNEKEVQIESLGSGKRDEITRQSSSKVTIKGKTLALSFPTEAKQLDCISLDNLKKNKDLKKNRKNYV</sequence>
<gene>
    <name evidence="1" type="ORF">Y1Q_0008336</name>
</gene>
<accession>A0A151N1T6</accession>
<organism evidence="1 2">
    <name type="scientific">Alligator mississippiensis</name>
    <name type="common">American alligator</name>
    <dbReference type="NCBI Taxonomy" id="8496"/>
    <lineage>
        <taxon>Eukaryota</taxon>
        <taxon>Metazoa</taxon>
        <taxon>Chordata</taxon>
        <taxon>Craniata</taxon>
        <taxon>Vertebrata</taxon>
        <taxon>Euteleostomi</taxon>
        <taxon>Archelosauria</taxon>
        <taxon>Archosauria</taxon>
        <taxon>Crocodylia</taxon>
        <taxon>Alligatoridae</taxon>
        <taxon>Alligatorinae</taxon>
        <taxon>Alligator</taxon>
    </lineage>
</organism>
<proteinExistence type="predicted"/>
<evidence type="ECO:0000313" key="1">
    <source>
        <dbReference type="EMBL" id="KYO30722.1"/>
    </source>
</evidence>
<dbReference type="Proteomes" id="UP000050525">
    <property type="component" value="Unassembled WGS sequence"/>
</dbReference>
<keyword evidence="2" id="KW-1185">Reference proteome</keyword>
<reference evidence="1 2" key="1">
    <citation type="journal article" date="2012" name="Genome Biol.">
        <title>Sequencing three crocodilian genomes to illuminate the evolution of archosaurs and amniotes.</title>
        <authorList>
            <person name="St John J.A."/>
            <person name="Braun E.L."/>
            <person name="Isberg S.R."/>
            <person name="Miles L.G."/>
            <person name="Chong A.Y."/>
            <person name="Gongora J."/>
            <person name="Dalzell P."/>
            <person name="Moran C."/>
            <person name="Bed'hom B."/>
            <person name="Abzhanov A."/>
            <person name="Burgess S.C."/>
            <person name="Cooksey A.M."/>
            <person name="Castoe T.A."/>
            <person name="Crawford N.G."/>
            <person name="Densmore L.D."/>
            <person name="Drew J.C."/>
            <person name="Edwards S.V."/>
            <person name="Faircloth B.C."/>
            <person name="Fujita M.K."/>
            <person name="Greenwold M.J."/>
            <person name="Hoffmann F.G."/>
            <person name="Howard J.M."/>
            <person name="Iguchi T."/>
            <person name="Janes D.E."/>
            <person name="Khan S.Y."/>
            <person name="Kohno S."/>
            <person name="de Koning A.J."/>
            <person name="Lance S.L."/>
            <person name="McCarthy F.M."/>
            <person name="McCormack J.E."/>
            <person name="Merchant M.E."/>
            <person name="Peterson D.G."/>
            <person name="Pollock D.D."/>
            <person name="Pourmand N."/>
            <person name="Raney B.J."/>
            <person name="Roessler K.A."/>
            <person name="Sanford J.R."/>
            <person name="Sawyer R.H."/>
            <person name="Schmidt C.J."/>
            <person name="Triplett E.W."/>
            <person name="Tuberville T.D."/>
            <person name="Venegas-Anaya M."/>
            <person name="Howard J.T."/>
            <person name="Jarvis E.D."/>
            <person name="Guillette L.J.Jr."/>
            <person name="Glenn T.C."/>
            <person name="Green R.E."/>
            <person name="Ray D.A."/>
        </authorList>
    </citation>
    <scope>NUCLEOTIDE SEQUENCE [LARGE SCALE GENOMIC DNA]</scope>
    <source>
        <strain evidence="1">KSC_2009_1</strain>
    </source>
</reference>
<protein>
    <submittedName>
        <fullName evidence="1">Uncharacterized protein</fullName>
    </submittedName>
</protein>
<dbReference type="EMBL" id="AKHW03004154">
    <property type="protein sequence ID" value="KYO30722.1"/>
    <property type="molecule type" value="Genomic_DNA"/>
</dbReference>
<comment type="caution">
    <text evidence="1">The sequence shown here is derived from an EMBL/GenBank/DDBJ whole genome shotgun (WGS) entry which is preliminary data.</text>
</comment>
<dbReference type="AlphaFoldDB" id="A0A151N1T6"/>
<evidence type="ECO:0000313" key="2">
    <source>
        <dbReference type="Proteomes" id="UP000050525"/>
    </source>
</evidence>
<name>A0A151N1T6_ALLMI</name>